<dbReference type="Gene3D" id="3.30.420.40">
    <property type="match status" value="2"/>
</dbReference>
<evidence type="ECO:0000259" key="2">
    <source>
        <dbReference type="Pfam" id="PF00814"/>
    </source>
</evidence>
<dbReference type="SUPFAM" id="SSF53067">
    <property type="entry name" value="Actin-like ATPase domain"/>
    <property type="match status" value="1"/>
</dbReference>
<evidence type="ECO:0000313" key="3">
    <source>
        <dbReference type="EMBL" id="MBR0648407.1"/>
    </source>
</evidence>
<accession>A0ABS5EBL5</accession>
<evidence type="ECO:0000256" key="1">
    <source>
        <dbReference type="SAM" id="MobiDB-lite"/>
    </source>
</evidence>
<sequence>MRILAIEGALARCSVALAVDGTVRAVRQAEAARGHPALLPRFATEVLSEKRLAGPDLDAIAVGVGPGSFTGLRAAIALAEGVARAAGRPLIGVTTGEALATALPAADRARPVWAAIDNRRGRVVLERFAPGATMPDPPVVAPLDSLPAWEPDLIILGDAADAVVAQLATRGDKAEARPGLPSAEAVALLAVRRLAGDLPPRAATPLYTEPPAVTPPATTRTR</sequence>
<proteinExistence type="predicted"/>
<dbReference type="EMBL" id="JAAEDI010000002">
    <property type="protein sequence ID" value="MBR0648407.1"/>
    <property type="molecule type" value="Genomic_DNA"/>
</dbReference>
<organism evidence="3 4">
    <name type="scientific">Neoroseomonas terrae</name>
    <dbReference type="NCBI Taxonomy" id="424799"/>
    <lineage>
        <taxon>Bacteria</taxon>
        <taxon>Pseudomonadati</taxon>
        <taxon>Pseudomonadota</taxon>
        <taxon>Alphaproteobacteria</taxon>
        <taxon>Acetobacterales</taxon>
        <taxon>Acetobacteraceae</taxon>
        <taxon>Neoroseomonas</taxon>
    </lineage>
</organism>
<dbReference type="PANTHER" id="PTHR11735">
    <property type="entry name" value="TRNA N6-ADENOSINE THREONYLCARBAMOYLTRANSFERASE"/>
    <property type="match status" value="1"/>
</dbReference>
<protein>
    <submittedName>
        <fullName evidence="3">tRNA (Adenosine(37)-N6)-threonylcarbamoyltransferase complex dimerization subunit type 1 TsaB</fullName>
    </submittedName>
</protein>
<dbReference type="RefSeq" id="WP_211865576.1">
    <property type="nucleotide sequence ID" value="NZ_JAAEDI010000002.1"/>
</dbReference>
<dbReference type="PANTHER" id="PTHR11735:SF11">
    <property type="entry name" value="TRNA THREONYLCARBAMOYLADENOSINE BIOSYNTHESIS PROTEIN TSAB"/>
    <property type="match status" value="1"/>
</dbReference>
<dbReference type="InterPro" id="IPR022496">
    <property type="entry name" value="T6A_TsaB"/>
</dbReference>
<dbReference type="InterPro" id="IPR043129">
    <property type="entry name" value="ATPase_NBD"/>
</dbReference>
<keyword evidence="4" id="KW-1185">Reference proteome</keyword>
<feature type="domain" description="Gcp-like" evidence="2">
    <location>
        <begin position="30"/>
        <end position="125"/>
    </location>
</feature>
<comment type="caution">
    <text evidence="3">The sequence shown here is derived from an EMBL/GenBank/DDBJ whole genome shotgun (WGS) entry which is preliminary data.</text>
</comment>
<dbReference type="NCBIfam" id="TIGR03725">
    <property type="entry name" value="T6A_YeaZ"/>
    <property type="match status" value="1"/>
</dbReference>
<gene>
    <name evidence="3" type="primary">tsaB</name>
    <name evidence="3" type="ORF">GXW78_01915</name>
</gene>
<feature type="region of interest" description="Disordered" evidence="1">
    <location>
        <begin position="200"/>
        <end position="222"/>
    </location>
</feature>
<reference evidence="4" key="1">
    <citation type="journal article" date="2021" name="Syst. Appl. Microbiol.">
        <title>Roseomonas hellenica sp. nov., isolated from roots of wild-growing Alkanna tinctoria.</title>
        <authorList>
            <person name="Rat A."/>
            <person name="Naranjo H.D."/>
            <person name="Lebbe L."/>
            <person name="Cnockaert M."/>
            <person name="Krigas N."/>
            <person name="Grigoriadou K."/>
            <person name="Maloupa E."/>
            <person name="Willems A."/>
        </authorList>
    </citation>
    <scope>NUCLEOTIDE SEQUENCE [LARGE SCALE GENOMIC DNA]</scope>
    <source>
        <strain evidence="4">LMG 31159</strain>
    </source>
</reference>
<dbReference type="InterPro" id="IPR000905">
    <property type="entry name" value="Gcp-like_dom"/>
</dbReference>
<name>A0ABS5EBL5_9PROT</name>
<evidence type="ECO:0000313" key="4">
    <source>
        <dbReference type="Proteomes" id="UP000698752"/>
    </source>
</evidence>
<dbReference type="Pfam" id="PF00814">
    <property type="entry name" value="TsaD"/>
    <property type="match status" value="1"/>
</dbReference>
<dbReference type="Proteomes" id="UP000698752">
    <property type="component" value="Unassembled WGS sequence"/>
</dbReference>